<name>A0A3Q9C1M0_9ACTN</name>
<evidence type="ECO:0000313" key="1">
    <source>
        <dbReference type="EMBL" id="AZP18758.1"/>
    </source>
</evidence>
<dbReference type="Proteomes" id="UP000280197">
    <property type="component" value="Chromosome"/>
</dbReference>
<reference evidence="1 2" key="1">
    <citation type="submission" date="2018-12" db="EMBL/GenBank/DDBJ databases">
        <authorList>
            <person name="Li K."/>
        </authorList>
    </citation>
    <scope>NUCLEOTIDE SEQUENCE [LARGE SCALE GENOMIC DNA]</scope>
    <source>
        <strain evidence="2">CR22</strain>
    </source>
</reference>
<sequence length="238" mass="26555">MLRPARRRGRTTLLVAVAAVLGVVAGTCTGFVVQANREPTALPPLSQPVVKQAKGEVEPLSAAQDRHVKVNGDLRKLLLKRPKGAREPRFEVGTDGWLDLTDYAELYDKPKNAFGNLANDEFRRDAATNWLVGRTYSVEIHLAQFRQEQDLTAADYTANEQSFADKESDTDSWEIPGTGDGWAYVHHTPDTKPGYLPLYMAEAMATRGDIAMTIWVYDTKPIPKKKIMDLAERQMGRL</sequence>
<dbReference type="AlphaFoldDB" id="A0A3Q9C1M0"/>
<accession>A0A3Q9C1M0</accession>
<evidence type="ECO:0000313" key="2">
    <source>
        <dbReference type="Proteomes" id="UP000280197"/>
    </source>
</evidence>
<proteinExistence type="predicted"/>
<dbReference type="RefSeq" id="WP_126272879.1">
    <property type="nucleotide sequence ID" value="NZ_CP034463.1"/>
</dbReference>
<protein>
    <submittedName>
        <fullName evidence="1">Uncharacterized protein</fullName>
    </submittedName>
</protein>
<keyword evidence="2" id="KW-1185">Reference proteome</keyword>
<dbReference type="EMBL" id="CP034463">
    <property type="protein sequence ID" value="AZP18758.1"/>
    <property type="molecule type" value="Genomic_DNA"/>
</dbReference>
<gene>
    <name evidence="1" type="ORF">EJC51_23365</name>
</gene>
<organism evidence="1 2">
    <name type="scientific">Streptomyces aquilus</name>
    <dbReference type="NCBI Taxonomy" id="2548456"/>
    <lineage>
        <taxon>Bacteria</taxon>
        <taxon>Bacillati</taxon>
        <taxon>Actinomycetota</taxon>
        <taxon>Actinomycetes</taxon>
        <taxon>Kitasatosporales</taxon>
        <taxon>Streptomycetaceae</taxon>
        <taxon>Streptomyces</taxon>
    </lineage>
</organism>
<dbReference type="KEGG" id="saqu:EJC51_23365"/>